<gene>
    <name evidence="2" type="ORF">EII34_07095</name>
</gene>
<dbReference type="AlphaFoldDB" id="A0A3P1T822"/>
<dbReference type="EMBL" id="RQZG01000006">
    <property type="protein sequence ID" value="RRD05490.1"/>
    <property type="molecule type" value="Genomic_DNA"/>
</dbReference>
<keyword evidence="1" id="KW-0812">Transmembrane</keyword>
<reference evidence="2 3" key="1">
    <citation type="submission" date="2018-11" db="EMBL/GenBank/DDBJ databases">
        <title>Genomes From Bacteria Associated with the Canine Oral Cavity: a Test Case for Automated Genome-Based Taxonomic Assignment.</title>
        <authorList>
            <person name="Coil D.A."/>
            <person name="Jospin G."/>
            <person name="Darling A.E."/>
            <person name="Wallis C."/>
            <person name="Davis I.J."/>
            <person name="Harris S."/>
            <person name="Eisen J.A."/>
            <person name="Holcombe L.J."/>
            <person name="O'Flynn C."/>
        </authorList>
    </citation>
    <scope>NUCLEOTIDE SEQUENCE [LARGE SCALE GENOMIC DNA]</scope>
    <source>
        <strain evidence="2 3">OH887_COT-365</strain>
    </source>
</reference>
<feature type="transmembrane region" description="Helical" evidence="1">
    <location>
        <begin position="122"/>
        <end position="143"/>
    </location>
</feature>
<feature type="transmembrane region" description="Helical" evidence="1">
    <location>
        <begin position="150"/>
        <end position="171"/>
    </location>
</feature>
<proteinExistence type="predicted"/>
<feature type="transmembrane region" description="Helical" evidence="1">
    <location>
        <begin position="41"/>
        <end position="59"/>
    </location>
</feature>
<evidence type="ECO:0000256" key="1">
    <source>
        <dbReference type="SAM" id="Phobius"/>
    </source>
</evidence>
<name>A0A3P1T822_9ACTN</name>
<keyword evidence="1" id="KW-1133">Transmembrane helix</keyword>
<dbReference type="RefSeq" id="WP_124844347.1">
    <property type="nucleotide sequence ID" value="NZ_JAUNKP010000013.1"/>
</dbReference>
<comment type="caution">
    <text evidence="2">The sequence shown here is derived from an EMBL/GenBank/DDBJ whole genome shotgun (WGS) entry which is preliminary data.</text>
</comment>
<dbReference type="OrthoDB" id="9829321at2"/>
<evidence type="ECO:0000313" key="2">
    <source>
        <dbReference type="EMBL" id="RRD05490.1"/>
    </source>
</evidence>
<feature type="transmembrane region" description="Helical" evidence="1">
    <location>
        <begin position="177"/>
        <end position="198"/>
    </location>
</feature>
<feature type="transmembrane region" description="Helical" evidence="1">
    <location>
        <begin position="80"/>
        <end position="107"/>
    </location>
</feature>
<feature type="transmembrane region" description="Helical" evidence="1">
    <location>
        <begin position="12"/>
        <end position="35"/>
    </location>
</feature>
<organism evidence="2 3">
    <name type="scientific">Arachnia propionica</name>
    <dbReference type="NCBI Taxonomy" id="1750"/>
    <lineage>
        <taxon>Bacteria</taxon>
        <taxon>Bacillati</taxon>
        <taxon>Actinomycetota</taxon>
        <taxon>Actinomycetes</taxon>
        <taxon>Propionibacteriales</taxon>
        <taxon>Propionibacteriaceae</taxon>
        <taxon>Arachnia</taxon>
    </lineage>
</organism>
<sequence>MREFTNVVRVDLRGISGYLVALVAVLLVLGFLGHFGVGEVVVTPTGSVVFAFLFIHTIFTSRRPGYPLGVFELLPVRPRTVLLAHYTAAVALFLVAVVMHVGLLVVFERLGHALPEHWVERVTWMSGIGLLFLGVALAFHCSVSSGRATWVPVGAISLVLLVGGVFLLMRWGVRGTWGMPVAGVLGIIVSFLFALPFVEKEAR</sequence>
<accession>A0A3P1T822</accession>
<evidence type="ECO:0000313" key="3">
    <source>
        <dbReference type="Proteomes" id="UP000280819"/>
    </source>
</evidence>
<dbReference type="Proteomes" id="UP000280819">
    <property type="component" value="Unassembled WGS sequence"/>
</dbReference>
<protein>
    <submittedName>
        <fullName evidence="2">Uncharacterized protein</fullName>
    </submittedName>
</protein>
<keyword evidence="1" id="KW-0472">Membrane</keyword>